<comment type="caution">
    <text evidence="1">The sequence shown here is derived from an EMBL/GenBank/DDBJ whole genome shotgun (WGS) entry which is preliminary data.</text>
</comment>
<dbReference type="VEuPathDB" id="FungiDB:MFRU_057g00100"/>
<keyword evidence="2" id="KW-1185">Reference proteome</keyword>
<dbReference type="AlphaFoldDB" id="A0A5M9JB26"/>
<dbReference type="EMBL" id="VICG01000012">
    <property type="protein sequence ID" value="KAA8566441.1"/>
    <property type="molecule type" value="Genomic_DNA"/>
</dbReference>
<protein>
    <submittedName>
        <fullName evidence="1">Uncharacterized protein</fullName>
    </submittedName>
</protein>
<dbReference type="Proteomes" id="UP000322873">
    <property type="component" value="Unassembled WGS sequence"/>
</dbReference>
<evidence type="ECO:0000313" key="1">
    <source>
        <dbReference type="EMBL" id="KAA8566441.1"/>
    </source>
</evidence>
<gene>
    <name evidence="1" type="ORF">EYC84_009004</name>
</gene>
<sequence>MAEMDCNIPYDPIAQLILSWGATKETAPETIQQYYETTGGWEVWVQSELHVAFENNPSRIPTDSTWREPHIYANTPDDKADFLLHFHPRSSHEQKRPMSVFIELKCELFGAQDTIHEWAGRVRRDIAKIDNAVVKKDHHNVTGPYHGYAIALTKTRVADNHMRGLGMTLEPHLPGQTPGFNLWWYHRVISRCEIQNENIAFVVTISVSKAIMTVAASHIYSRLDPRNPTYNVVQLSSVQNPLEEAQFDVLLLPESCFSGTAEAEGFVSGTTEVEAACGFNNMANVVELSSFADALMTELRRLSP</sequence>
<evidence type="ECO:0000313" key="2">
    <source>
        <dbReference type="Proteomes" id="UP000322873"/>
    </source>
</evidence>
<organism evidence="1 2">
    <name type="scientific">Monilinia fructicola</name>
    <name type="common">Brown rot fungus</name>
    <name type="synonym">Ciboria fructicola</name>
    <dbReference type="NCBI Taxonomy" id="38448"/>
    <lineage>
        <taxon>Eukaryota</taxon>
        <taxon>Fungi</taxon>
        <taxon>Dikarya</taxon>
        <taxon>Ascomycota</taxon>
        <taxon>Pezizomycotina</taxon>
        <taxon>Leotiomycetes</taxon>
        <taxon>Helotiales</taxon>
        <taxon>Sclerotiniaceae</taxon>
        <taxon>Monilinia</taxon>
    </lineage>
</organism>
<name>A0A5M9JB26_MONFR</name>
<proteinExistence type="predicted"/>
<reference evidence="1 2" key="1">
    <citation type="submission" date="2019-06" db="EMBL/GenBank/DDBJ databases">
        <title>Genome Sequence of the Brown Rot Fungal Pathogen Monilinia fructicola.</title>
        <authorList>
            <person name="De Miccolis Angelini R.M."/>
            <person name="Landi L."/>
            <person name="Abate D."/>
            <person name="Pollastro S."/>
            <person name="Romanazzi G."/>
            <person name="Faretra F."/>
        </authorList>
    </citation>
    <scope>NUCLEOTIDE SEQUENCE [LARGE SCALE GENOMIC DNA]</scope>
    <source>
        <strain evidence="1 2">Mfrc123</strain>
    </source>
</reference>
<accession>A0A5M9JB26</accession>